<sequence>MILDIFSNICMSMVMFIRDNPKDEKVNRNIELLRETEWFEGIYAQNEELFKKDENLRYIVGWAKVKKSLSNEKKTRKLQKRILEAINEG</sequence>
<keyword evidence="2" id="KW-1185">Reference proteome</keyword>
<name>A0ABV6LN88_9BACI</name>
<dbReference type="RefSeq" id="WP_377347226.1">
    <property type="nucleotide sequence ID" value="NZ_JBHLTP010000008.1"/>
</dbReference>
<accession>A0ABV6LN88</accession>
<proteinExistence type="predicted"/>
<protein>
    <submittedName>
        <fullName evidence="1">Uncharacterized protein</fullName>
    </submittedName>
</protein>
<dbReference type="EMBL" id="JBHLTP010000008">
    <property type="protein sequence ID" value="MFC0523870.1"/>
    <property type="molecule type" value="Genomic_DNA"/>
</dbReference>
<reference evidence="1 2" key="1">
    <citation type="submission" date="2024-09" db="EMBL/GenBank/DDBJ databases">
        <authorList>
            <person name="Sun Q."/>
            <person name="Mori K."/>
        </authorList>
    </citation>
    <scope>NUCLEOTIDE SEQUENCE [LARGE SCALE GENOMIC DNA]</scope>
    <source>
        <strain evidence="1 2">NCAIM B.02529</strain>
    </source>
</reference>
<dbReference type="Proteomes" id="UP001589836">
    <property type="component" value="Unassembled WGS sequence"/>
</dbReference>
<comment type="caution">
    <text evidence="1">The sequence shown here is derived from an EMBL/GenBank/DDBJ whole genome shotgun (WGS) entry which is preliminary data.</text>
</comment>
<gene>
    <name evidence="1" type="ORF">ACFFGV_09905</name>
</gene>
<organism evidence="1 2">
    <name type="scientific">Pontibacillus salicampi</name>
    <dbReference type="NCBI Taxonomy" id="1449801"/>
    <lineage>
        <taxon>Bacteria</taxon>
        <taxon>Bacillati</taxon>
        <taxon>Bacillota</taxon>
        <taxon>Bacilli</taxon>
        <taxon>Bacillales</taxon>
        <taxon>Bacillaceae</taxon>
        <taxon>Pontibacillus</taxon>
    </lineage>
</organism>
<evidence type="ECO:0000313" key="2">
    <source>
        <dbReference type="Proteomes" id="UP001589836"/>
    </source>
</evidence>
<evidence type="ECO:0000313" key="1">
    <source>
        <dbReference type="EMBL" id="MFC0523870.1"/>
    </source>
</evidence>